<accession>A0A8T0HTD8</accession>
<sequence length="208" mass="23216">MTRRRLSPAYHIERSIATQLGLAEYPCACQRCMGGRLRLIATIARHHKAYGRDPLLPHPVLTVNGRSLRGPARNPDLPSDTVDSDNGRRRRRRGLGAIEVRDMLYGAYGMAGRLHRESTQEVQKPELEDPLHGPEEGGDAVRGRGDGTTAVVFGLWSSPLHPRIQQHSLRGHKVLPLIPKLQRLYKCPRIATLLGHHGDTEFDGVHMT</sequence>
<gene>
    <name evidence="2" type="ORF">KC19_VG227100</name>
</gene>
<organism evidence="2 3">
    <name type="scientific">Ceratodon purpureus</name>
    <name type="common">Fire moss</name>
    <name type="synonym">Dicranum purpureum</name>
    <dbReference type="NCBI Taxonomy" id="3225"/>
    <lineage>
        <taxon>Eukaryota</taxon>
        <taxon>Viridiplantae</taxon>
        <taxon>Streptophyta</taxon>
        <taxon>Embryophyta</taxon>
        <taxon>Bryophyta</taxon>
        <taxon>Bryophytina</taxon>
        <taxon>Bryopsida</taxon>
        <taxon>Dicranidae</taxon>
        <taxon>Pseudoditrichales</taxon>
        <taxon>Ditrichaceae</taxon>
        <taxon>Ceratodon</taxon>
    </lineage>
</organism>
<dbReference type="AlphaFoldDB" id="A0A8T0HTD8"/>
<comment type="caution">
    <text evidence="2">The sequence shown here is derived from an EMBL/GenBank/DDBJ whole genome shotgun (WGS) entry which is preliminary data.</text>
</comment>
<evidence type="ECO:0000256" key="1">
    <source>
        <dbReference type="SAM" id="MobiDB-lite"/>
    </source>
</evidence>
<dbReference type="EMBL" id="CM026426">
    <property type="protein sequence ID" value="KAG0573995.1"/>
    <property type="molecule type" value="Genomic_DNA"/>
</dbReference>
<feature type="region of interest" description="Disordered" evidence="1">
    <location>
        <begin position="62"/>
        <end position="93"/>
    </location>
</feature>
<reference evidence="2" key="1">
    <citation type="submission" date="2020-06" db="EMBL/GenBank/DDBJ databases">
        <title>WGS assembly of Ceratodon purpureus strain R40.</title>
        <authorList>
            <person name="Carey S.B."/>
            <person name="Jenkins J."/>
            <person name="Shu S."/>
            <person name="Lovell J.T."/>
            <person name="Sreedasyam A."/>
            <person name="Maumus F."/>
            <person name="Tiley G.P."/>
            <person name="Fernandez-Pozo N."/>
            <person name="Barry K."/>
            <person name="Chen C."/>
            <person name="Wang M."/>
            <person name="Lipzen A."/>
            <person name="Daum C."/>
            <person name="Saski C.A."/>
            <person name="Payton A.C."/>
            <person name="Mcbreen J.C."/>
            <person name="Conrad R.E."/>
            <person name="Kollar L.M."/>
            <person name="Olsson S."/>
            <person name="Huttunen S."/>
            <person name="Landis J.B."/>
            <person name="Wickett N.J."/>
            <person name="Johnson M.G."/>
            <person name="Rensing S.A."/>
            <person name="Grimwood J."/>
            <person name="Schmutz J."/>
            <person name="Mcdaniel S.F."/>
        </authorList>
    </citation>
    <scope>NUCLEOTIDE SEQUENCE</scope>
    <source>
        <strain evidence="2">R40</strain>
    </source>
</reference>
<evidence type="ECO:0000313" key="2">
    <source>
        <dbReference type="EMBL" id="KAG0573995.1"/>
    </source>
</evidence>
<proteinExistence type="predicted"/>
<feature type="region of interest" description="Disordered" evidence="1">
    <location>
        <begin position="118"/>
        <end position="143"/>
    </location>
</feature>
<name>A0A8T0HTD8_CERPU</name>
<dbReference type="Proteomes" id="UP000822688">
    <property type="component" value="Chromosome V"/>
</dbReference>
<keyword evidence="3" id="KW-1185">Reference proteome</keyword>
<evidence type="ECO:0000313" key="3">
    <source>
        <dbReference type="Proteomes" id="UP000822688"/>
    </source>
</evidence>
<protein>
    <submittedName>
        <fullName evidence="2">Uncharacterized protein</fullName>
    </submittedName>
</protein>